<dbReference type="GO" id="GO:0008180">
    <property type="term" value="C:COP9 signalosome"/>
    <property type="evidence" value="ECO:0007669"/>
    <property type="project" value="TreeGrafter"/>
</dbReference>
<feature type="region of interest" description="Disordered" evidence="2">
    <location>
        <begin position="468"/>
        <end position="495"/>
    </location>
</feature>
<evidence type="ECO:0000313" key="7">
    <source>
        <dbReference type="Proteomes" id="UP000490939"/>
    </source>
</evidence>
<feature type="domain" description="COP9 signalosome complex subunit 3 N-terminal helical repeats" evidence="3">
    <location>
        <begin position="53"/>
        <end position="288"/>
    </location>
</feature>
<evidence type="ECO:0000256" key="1">
    <source>
        <dbReference type="ARBA" id="ARBA00022490"/>
    </source>
</evidence>
<sequence length="495" mass="54351">MSDVASQLLAFPPEISSGTQLTPEDYNTKINNFLKITLGNISASKLAAVDKDQDLLQIVDPSINSLSYLFVLRTRLFEPSGKTKLNISPNTLTLALEFLTKFDGVQMRYAGSDFRTLLEWLLQMANQTTIVPAIVGAVRTAIFRLDPSAGAMTSTHLHFVRFCLQQRVLVQALPLLEATIHSFPAVKSSSIDGTLPCLPHTDSTGYISLESGLTAKLSIADVQEYFLLCATIWIGLRRWDDALLNLELVLTSPTQGSPSGLMLEAYQKWTIVGCLINGRAMEAPKTISGSVLRSLKTCSKTYEAVVEAFATRTLAKLQSEIAAASHEFSADGNAGLVQQLLQYLPRFQLLAFQKTYSALPLSMVANWLGQTPDNAHAFIEAVIAEGGLNAIIELRDGPNQEPVLRFFPDRASGPLAKSEKEYNAELINQASRTNAMVDFVKIADRRLVLTKDYVEGLRKRLRNKDEDVGSMSMMDGGEPSWDTSGYQDDEDLMGG</sequence>
<reference evidence="4 6" key="1">
    <citation type="submission" date="2018-12" db="EMBL/GenBank/DDBJ databases">
        <title>Venturia inaequalis Genome Resource.</title>
        <authorList>
            <person name="Lichtner F.J."/>
        </authorList>
    </citation>
    <scope>NUCLEOTIDE SEQUENCE [LARGE SCALE GENOMIC DNA]</scope>
    <source>
        <strain evidence="4 6">120213</strain>
        <strain evidence="5 7">DMI_063113</strain>
    </source>
</reference>
<dbReference type="Proteomes" id="UP000490939">
    <property type="component" value="Unassembled WGS sequence"/>
</dbReference>
<dbReference type="InterPro" id="IPR055089">
    <property type="entry name" value="COP9_N"/>
</dbReference>
<comment type="caution">
    <text evidence="4">The sequence shown here is derived from an EMBL/GenBank/DDBJ whole genome shotgun (WGS) entry which is preliminary data.</text>
</comment>
<organism evidence="4 6">
    <name type="scientific">Venturia inaequalis</name>
    <name type="common">Apple scab fungus</name>
    <dbReference type="NCBI Taxonomy" id="5025"/>
    <lineage>
        <taxon>Eukaryota</taxon>
        <taxon>Fungi</taxon>
        <taxon>Dikarya</taxon>
        <taxon>Ascomycota</taxon>
        <taxon>Pezizomycotina</taxon>
        <taxon>Dothideomycetes</taxon>
        <taxon>Pleosporomycetidae</taxon>
        <taxon>Venturiales</taxon>
        <taxon>Venturiaceae</taxon>
        <taxon>Venturia</taxon>
    </lineage>
</organism>
<protein>
    <recommendedName>
        <fullName evidence="3">COP9 signalosome complex subunit 3 N-terminal helical repeats domain-containing protein</fullName>
    </recommendedName>
</protein>
<dbReference type="InterPro" id="IPR050756">
    <property type="entry name" value="CSN3"/>
</dbReference>
<evidence type="ECO:0000259" key="3">
    <source>
        <dbReference type="Pfam" id="PF22788"/>
    </source>
</evidence>
<evidence type="ECO:0000313" key="6">
    <source>
        <dbReference type="Proteomes" id="UP000447873"/>
    </source>
</evidence>
<dbReference type="PANTHER" id="PTHR10758">
    <property type="entry name" value="26S PROTEASOME NON-ATPASE REGULATORY SUBUNIT 3/COP9 SIGNALOSOME COMPLEX SUBUNIT 3"/>
    <property type="match status" value="1"/>
</dbReference>
<evidence type="ECO:0000256" key="2">
    <source>
        <dbReference type="SAM" id="MobiDB-lite"/>
    </source>
</evidence>
<accession>A0A8H3V1E3</accession>
<proteinExistence type="predicted"/>
<evidence type="ECO:0000313" key="5">
    <source>
        <dbReference type="EMBL" id="KAE9993792.1"/>
    </source>
</evidence>
<dbReference type="PANTHER" id="PTHR10758:SF1">
    <property type="entry name" value="COP9 SIGNALOSOME COMPLEX SUBUNIT 3"/>
    <property type="match status" value="1"/>
</dbReference>
<keyword evidence="7" id="KW-1185">Reference proteome</keyword>
<gene>
    <name evidence="5" type="ORF">EG327_003297</name>
    <name evidence="4" type="ORF">EG328_000390</name>
</gene>
<name>A0A8H3V1E3_VENIN</name>
<dbReference type="EMBL" id="WNWS01000106">
    <property type="protein sequence ID" value="KAE9980255.1"/>
    <property type="molecule type" value="Genomic_DNA"/>
</dbReference>
<dbReference type="EMBL" id="WNWR01000021">
    <property type="protein sequence ID" value="KAE9993792.1"/>
    <property type="molecule type" value="Genomic_DNA"/>
</dbReference>
<dbReference type="AlphaFoldDB" id="A0A8H3V1E3"/>
<keyword evidence="1" id="KW-0963">Cytoplasm</keyword>
<dbReference type="Pfam" id="PF22788">
    <property type="entry name" value="COP9_hel_rpt"/>
    <property type="match status" value="1"/>
</dbReference>
<dbReference type="Proteomes" id="UP000447873">
    <property type="component" value="Unassembled WGS sequence"/>
</dbReference>
<evidence type="ECO:0000313" key="4">
    <source>
        <dbReference type="EMBL" id="KAE9980255.1"/>
    </source>
</evidence>
<dbReference type="GO" id="GO:0006511">
    <property type="term" value="P:ubiquitin-dependent protein catabolic process"/>
    <property type="evidence" value="ECO:0007669"/>
    <property type="project" value="TreeGrafter"/>
</dbReference>